<feature type="domain" description="YagK/YfjJ C-terminal" evidence="1">
    <location>
        <begin position="47"/>
        <end position="216"/>
    </location>
</feature>
<proteinExistence type="predicted"/>
<name>A0ABV1M7D6_9NEIS</name>
<comment type="caution">
    <text evidence="2">The sequence shown here is derived from an EMBL/GenBank/DDBJ whole genome shotgun (WGS) entry which is preliminary data.</text>
</comment>
<gene>
    <name evidence="2" type="ORF">ABNW52_15900</name>
</gene>
<dbReference type="EMBL" id="JBEFLD010000008">
    <property type="protein sequence ID" value="MEQ6292098.1"/>
    <property type="molecule type" value="Genomic_DNA"/>
</dbReference>
<evidence type="ECO:0000259" key="1">
    <source>
        <dbReference type="Pfam" id="PF11726"/>
    </source>
</evidence>
<accession>A0ABV1M7D6</accession>
<dbReference type="Proteomes" id="UP001433638">
    <property type="component" value="Unassembled WGS sequence"/>
</dbReference>
<dbReference type="RefSeq" id="WP_349589880.1">
    <property type="nucleotide sequence ID" value="NZ_JBEFLD010000008.1"/>
</dbReference>
<evidence type="ECO:0000313" key="3">
    <source>
        <dbReference type="Proteomes" id="UP001433638"/>
    </source>
</evidence>
<dbReference type="InterPro" id="IPR057271">
    <property type="entry name" value="YagK_YfjJ_C"/>
</dbReference>
<protein>
    <submittedName>
        <fullName evidence="2">Inovirus Gp2 family protein</fullName>
    </submittedName>
</protein>
<sequence length="218" mass="25494">MVRNPQNTKQHLWYHPIFNDKPVFLKSGPLIEEYLQSLEDVVDAALYQHRRVFAFRFELRCPDTPLIDFDEYLISVMTRFMESFKAQIRHDRMLAKRARRTAADTVVRYVWACERNHAAHPHWHVAILLNGDAYAAIGQYKLGNDNMYNRVIKAWASALKMEVEETIGLVHFPAKPEYELYRDDEASIADFFHRASYLCKAATKRSGIGRHSFGCSRR</sequence>
<reference evidence="2" key="1">
    <citation type="submission" date="2024-06" db="EMBL/GenBank/DDBJ databases">
        <title>Genome sequence of Vogesella sp. MAHUQ-64.</title>
        <authorList>
            <person name="Huq M.A."/>
        </authorList>
    </citation>
    <scope>NUCLEOTIDE SEQUENCE</scope>
    <source>
        <strain evidence="2">MAHUQ-64</strain>
    </source>
</reference>
<organism evidence="2 3">
    <name type="scientific">Vogesella oryzagri</name>
    <dbReference type="NCBI Taxonomy" id="3160864"/>
    <lineage>
        <taxon>Bacteria</taxon>
        <taxon>Pseudomonadati</taxon>
        <taxon>Pseudomonadota</taxon>
        <taxon>Betaproteobacteria</taxon>
        <taxon>Neisseriales</taxon>
        <taxon>Chromobacteriaceae</taxon>
        <taxon>Vogesella</taxon>
    </lineage>
</organism>
<keyword evidence="3" id="KW-1185">Reference proteome</keyword>
<dbReference type="Pfam" id="PF11726">
    <property type="entry name" value="YagK_YfjJ_C"/>
    <property type="match status" value="1"/>
</dbReference>
<evidence type="ECO:0000313" key="2">
    <source>
        <dbReference type="EMBL" id="MEQ6292098.1"/>
    </source>
</evidence>